<keyword evidence="12" id="KW-1185">Reference proteome</keyword>
<protein>
    <submittedName>
        <fullName evidence="11">TonB-dependent receptor plug domain-containing protein</fullName>
    </submittedName>
</protein>
<evidence type="ECO:0000256" key="4">
    <source>
        <dbReference type="ARBA" id="ARBA00022692"/>
    </source>
</evidence>
<dbReference type="Gene3D" id="2.40.170.20">
    <property type="entry name" value="TonB-dependent receptor, beta-barrel domain"/>
    <property type="match status" value="1"/>
</dbReference>
<dbReference type="InterPro" id="IPR039426">
    <property type="entry name" value="TonB-dep_rcpt-like"/>
</dbReference>
<evidence type="ECO:0000256" key="8">
    <source>
        <dbReference type="PROSITE-ProRule" id="PRU01360"/>
    </source>
</evidence>
<dbReference type="InterPro" id="IPR037066">
    <property type="entry name" value="Plug_dom_sf"/>
</dbReference>
<gene>
    <name evidence="11" type="ORF">ACFOWS_13730</name>
</gene>
<keyword evidence="2 8" id="KW-0813">Transport</keyword>
<evidence type="ECO:0000256" key="7">
    <source>
        <dbReference type="ARBA" id="ARBA00023237"/>
    </source>
</evidence>
<dbReference type="PROSITE" id="PS52016">
    <property type="entry name" value="TONB_DEPENDENT_REC_3"/>
    <property type="match status" value="1"/>
</dbReference>
<keyword evidence="7 8" id="KW-0998">Cell outer membrane</keyword>
<comment type="subcellular location">
    <subcellularLocation>
        <location evidence="1 8">Cell outer membrane</location>
        <topology evidence="1 8">Multi-pass membrane protein</topology>
    </subcellularLocation>
</comment>
<evidence type="ECO:0000259" key="10">
    <source>
        <dbReference type="Pfam" id="PF07715"/>
    </source>
</evidence>
<sequence length="713" mass="81468">MSLNKNKFLIYFSFFFCALALAQESETVEQDSMAMQQLEEVVLTGQINKQSVDKSVFEVKVIPRETMDRLAGNTLADVLNQSLNISIQPNPSTGKSSVELFGLDGQYFKVLVDNIPLINDEGFGNNADLTQINLDDIEQVEIVEGSMGVQYGSNAVSGIINIITRKDSEYQWEITPYLQEETIGNEFSFFDQGRHIQSLSVGHRFSDKWYVNGNVSHNNFTGHYNHREGEFHPLNDGLRGYEWLPKTQYSGKGLVNYSGKNFRSFYRMEYFNERVQRYDSVVRENYNPSTQTSNPTATDAEFTSQRIFNHFNIAGKFLQAITYDISASYQQQKRDVEQYNFRINTREKFDVDSQEYESRKGIYSRGTFNDFFQSEKVGLQLGYELSNIKGYSSPLAGTFSGNSIDRRLEAYDAFATAEIELGQRFSFRPGTRAMFSSQFKTQMAHSLSAKYAFDNGYQLRAVLGTSPRNPNFDELFTYFVDVNHDVRGNTNLSPERGISSFLHLKKNFFPEDLAWRLSSKVSAWYLNVDNRIELTIVNPSPLAFQYNNIDEYRNWGASFTNKLVHGNLQFDLGLSFSGESKVLNSEESFNDDYLYALQVSSNIGYQIPKINTTLSLFFKYNGPEYQFVLDTNQEDPSFIRSKRDGYGWMDGSIRKTFMDNKLHLTLGARNLLDITRINTSTVSSGGVHSSPNNGLLLGYGRSFFVKLLYNLNI</sequence>
<name>A0ABV8PRB4_9FLAO</name>
<dbReference type="PANTHER" id="PTHR30069:SF29">
    <property type="entry name" value="HEMOGLOBIN AND HEMOGLOBIN-HAPTOGLOBIN-BINDING PROTEIN 1-RELATED"/>
    <property type="match status" value="1"/>
</dbReference>
<dbReference type="Proteomes" id="UP001595841">
    <property type="component" value="Unassembled WGS sequence"/>
</dbReference>
<comment type="caution">
    <text evidence="11">The sequence shown here is derived from an EMBL/GenBank/DDBJ whole genome shotgun (WGS) entry which is preliminary data.</text>
</comment>
<dbReference type="InterPro" id="IPR036942">
    <property type="entry name" value="Beta-barrel_TonB_sf"/>
</dbReference>
<evidence type="ECO:0000313" key="12">
    <source>
        <dbReference type="Proteomes" id="UP001595841"/>
    </source>
</evidence>
<dbReference type="PANTHER" id="PTHR30069">
    <property type="entry name" value="TONB-DEPENDENT OUTER MEMBRANE RECEPTOR"/>
    <property type="match status" value="1"/>
</dbReference>
<evidence type="ECO:0000256" key="5">
    <source>
        <dbReference type="ARBA" id="ARBA00022729"/>
    </source>
</evidence>
<evidence type="ECO:0000256" key="9">
    <source>
        <dbReference type="SAM" id="SignalP"/>
    </source>
</evidence>
<evidence type="ECO:0000313" key="11">
    <source>
        <dbReference type="EMBL" id="MFC4221206.1"/>
    </source>
</evidence>
<dbReference type="Pfam" id="PF07715">
    <property type="entry name" value="Plug"/>
    <property type="match status" value="1"/>
</dbReference>
<dbReference type="EMBL" id="JBHSCL010000007">
    <property type="protein sequence ID" value="MFC4221206.1"/>
    <property type="molecule type" value="Genomic_DNA"/>
</dbReference>
<dbReference type="Gene3D" id="2.170.130.10">
    <property type="entry name" value="TonB-dependent receptor, plug domain"/>
    <property type="match status" value="1"/>
</dbReference>
<keyword evidence="3 8" id="KW-1134">Transmembrane beta strand</keyword>
<feature type="chain" id="PRO_5045456155" evidence="9">
    <location>
        <begin position="23"/>
        <end position="713"/>
    </location>
</feature>
<dbReference type="RefSeq" id="WP_379765518.1">
    <property type="nucleotide sequence ID" value="NZ_JBHSCL010000007.1"/>
</dbReference>
<feature type="domain" description="TonB-dependent receptor plug" evidence="10">
    <location>
        <begin position="55"/>
        <end position="159"/>
    </location>
</feature>
<accession>A0ABV8PRB4</accession>
<evidence type="ECO:0000256" key="3">
    <source>
        <dbReference type="ARBA" id="ARBA00022452"/>
    </source>
</evidence>
<dbReference type="SUPFAM" id="SSF56935">
    <property type="entry name" value="Porins"/>
    <property type="match status" value="1"/>
</dbReference>
<evidence type="ECO:0000256" key="1">
    <source>
        <dbReference type="ARBA" id="ARBA00004571"/>
    </source>
</evidence>
<keyword evidence="4 8" id="KW-0812">Transmembrane</keyword>
<organism evidence="11 12">
    <name type="scientific">Flagellimonas marina</name>
    <dbReference type="NCBI Taxonomy" id="1775168"/>
    <lineage>
        <taxon>Bacteria</taxon>
        <taxon>Pseudomonadati</taxon>
        <taxon>Bacteroidota</taxon>
        <taxon>Flavobacteriia</taxon>
        <taxon>Flavobacteriales</taxon>
        <taxon>Flavobacteriaceae</taxon>
        <taxon>Flagellimonas</taxon>
    </lineage>
</organism>
<evidence type="ECO:0000256" key="2">
    <source>
        <dbReference type="ARBA" id="ARBA00022448"/>
    </source>
</evidence>
<evidence type="ECO:0000256" key="6">
    <source>
        <dbReference type="ARBA" id="ARBA00023136"/>
    </source>
</evidence>
<dbReference type="InterPro" id="IPR012910">
    <property type="entry name" value="Plug_dom"/>
</dbReference>
<reference evidence="12" key="1">
    <citation type="journal article" date="2019" name="Int. J. Syst. Evol. Microbiol.">
        <title>The Global Catalogue of Microorganisms (GCM) 10K type strain sequencing project: providing services to taxonomists for standard genome sequencing and annotation.</title>
        <authorList>
            <consortium name="The Broad Institute Genomics Platform"/>
            <consortium name="The Broad Institute Genome Sequencing Center for Infectious Disease"/>
            <person name="Wu L."/>
            <person name="Ma J."/>
        </authorList>
    </citation>
    <scope>NUCLEOTIDE SEQUENCE [LARGE SCALE GENOMIC DNA]</scope>
    <source>
        <strain evidence="12">CGMCC 1.15774</strain>
    </source>
</reference>
<keyword evidence="11" id="KW-0675">Receptor</keyword>
<keyword evidence="5 9" id="KW-0732">Signal</keyword>
<keyword evidence="6 8" id="KW-0472">Membrane</keyword>
<comment type="similarity">
    <text evidence="8">Belongs to the TonB-dependent receptor family.</text>
</comment>
<proteinExistence type="inferred from homology"/>
<feature type="signal peptide" evidence="9">
    <location>
        <begin position="1"/>
        <end position="22"/>
    </location>
</feature>